<dbReference type="InterPro" id="IPR016900">
    <property type="entry name" value="Alg10"/>
</dbReference>
<comment type="subcellular location">
    <subcellularLocation>
        <location evidence="1">Endoplasmic reticulum membrane</location>
        <topology evidence="1">Multi-pass membrane protein</topology>
    </subcellularLocation>
</comment>
<feature type="transmembrane region" description="Helical" evidence="14">
    <location>
        <begin position="254"/>
        <end position="273"/>
    </location>
</feature>
<evidence type="ECO:0000256" key="5">
    <source>
        <dbReference type="ARBA" id="ARBA00018512"/>
    </source>
</evidence>
<feature type="transmembrane region" description="Helical" evidence="14">
    <location>
        <begin position="372"/>
        <end position="390"/>
    </location>
</feature>
<dbReference type="PANTHER" id="PTHR12989">
    <property type="entry name" value="ALPHA-1,2-GLUCOSYLTRANSFERASE ALG10"/>
    <property type="match status" value="1"/>
</dbReference>
<dbReference type="eggNOG" id="KOG2642">
    <property type="taxonomic scope" value="Eukaryota"/>
</dbReference>
<feature type="transmembrane region" description="Helical" evidence="14">
    <location>
        <begin position="143"/>
        <end position="162"/>
    </location>
</feature>
<dbReference type="GeneID" id="20085624"/>
<dbReference type="VEuPathDB" id="FungiDB:H310_08574"/>
<evidence type="ECO:0000256" key="12">
    <source>
        <dbReference type="ARBA" id="ARBA00044727"/>
    </source>
</evidence>
<comment type="similarity">
    <text evidence="3 14">Belongs to the ALG10 glucosyltransferase family.</text>
</comment>
<keyword evidence="6 14" id="KW-0328">Glycosyltransferase</keyword>
<feature type="transmembrane region" description="Helical" evidence="14">
    <location>
        <begin position="330"/>
        <end position="352"/>
    </location>
</feature>
<feature type="transmembrane region" description="Helical" evidence="14">
    <location>
        <begin position="439"/>
        <end position="463"/>
    </location>
</feature>
<comment type="caution">
    <text evidence="14">Lacks conserved residue(s) required for the propagation of feature annotation.</text>
</comment>
<gene>
    <name evidence="15" type="ORF">H310_08574</name>
</gene>
<proteinExistence type="inferred from homology"/>
<organism evidence="15">
    <name type="scientific">Aphanomyces invadans</name>
    <dbReference type="NCBI Taxonomy" id="157072"/>
    <lineage>
        <taxon>Eukaryota</taxon>
        <taxon>Sar</taxon>
        <taxon>Stramenopiles</taxon>
        <taxon>Oomycota</taxon>
        <taxon>Saprolegniomycetes</taxon>
        <taxon>Saprolegniales</taxon>
        <taxon>Verrucalvaceae</taxon>
        <taxon>Aphanomyces</taxon>
    </lineage>
</organism>
<accession>A0A024TYM3</accession>
<dbReference type="STRING" id="157072.A0A024TYM3"/>
<evidence type="ECO:0000256" key="11">
    <source>
        <dbReference type="ARBA" id="ARBA00023136"/>
    </source>
</evidence>
<dbReference type="GO" id="GO:0106073">
    <property type="term" value="F:dolichyl pyrophosphate Glc2Man9GlcNAc2 alpha-1,2-glucosyltransferase activity"/>
    <property type="evidence" value="ECO:0007669"/>
    <property type="project" value="UniProtKB-UniRule"/>
</dbReference>
<comment type="function">
    <text evidence="12">Dol-P-Glc:Glc(2)Man(9)GlcNAc(2)-PP-Dol alpha-1,2-glucosyltransferase that operates in the biosynthetic pathway of dolichol-linked oligosaccharides, the glycan precursors employed in protein asparagine (N)-glycosylation. The assembly of dolichol-linked oligosaccharides begins on the cytosolic side of the endoplasmic reticulum membrane and finishes in its lumen. The sequential addition of sugars to dolichol pyrophosphate produces dolichol-linked oligosaccharides containing fourteen sugars, including two GlcNAcs, nine mannoses and three glucoses. Once assembled, the oligosaccharide is transferred from the lipid to nascent proteins by oligosaccharyltransferases. In the lumen of the endoplasmic reticulum, adds the third and last glucose residue from dolichyl phosphate glucose (Dol-P-Glc) onto the lipid-linked oligosaccharide intermediate Glc(2)Man(9)GlcNAc(2)-PP-Dol to produce Glc(3)Man(9)GlcNAc(2)-PP-Dol.</text>
</comment>
<dbReference type="GO" id="GO:0006488">
    <property type="term" value="P:dolichol-linked oligosaccharide biosynthetic process"/>
    <property type="evidence" value="ECO:0007669"/>
    <property type="project" value="UniProtKB-UniRule"/>
</dbReference>
<dbReference type="PANTHER" id="PTHR12989:SF10">
    <property type="entry name" value="DOL-P-GLC:GLC(2)MAN(9)GLCNAC(2)-PP-DOL ALPHA-1,2-GLUCOSYLTRANSFERASE-RELATED"/>
    <property type="match status" value="1"/>
</dbReference>
<evidence type="ECO:0000256" key="2">
    <source>
        <dbReference type="ARBA" id="ARBA00004922"/>
    </source>
</evidence>
<feature type="transmembrane region" description="Helical" evidence="14">
    <location>
        <begin position="227"/>
        <end position="247"/>
    </location>
</feature>
<protein>
    <recommendedName>
        <fullName evidence="5 14">Dol-P-Glc:Glc(2)Man(9)GlcNAc(2)-PP-Dol alpha-1,2-glucosyltransferase</fullName>
        <ecNumber evidence="4 14">2.4.1.256</ecNumber>
    </recommendedName>
</protein>
<evidence type="ECO:0000256" key="3">
    <source>
        <dbReference type="ARBA" id="ARBA00010600"/>
    </source>
</evidence>
<dbReference type="RefSeq" id="XP_008872604.1">
    <property type="nucleotide sequence ID" value="XM_008874382.1"/>
</dbReference>
<feature type="transmembrane region" description="Helical" evidence="14">
    <location>
        <begin position="93"/>
        <end position="110"/>
    </location>
</feature>
<dbReference type="OrthoDB" id="4769at2759"/>
<evidence type="ECO:0000256" key="9">
    <source>
        <dbReference type="ARBA" id="ARBA00022824"/>
    </source>
</evidence>
<dbReference type="EMBL" id="KI913969">
    <property type="protein sequence ID" value="ETV98407.1"/>
    <property type="molecule type" value="Genomic_DNA"/>
</dbReference>
<feature type="transmembrane region" description="Helical" evidence="14">
    <location>
        <begin position="117"/>
        <end position="137"/>
    </location>
</feature>
<keyword evidence="9" id="KW-0256">Endoplasmic reticulum</keyword>
<evidence type="ECO:0000256" key="4">
    <source>
        <dbReference type="ARBA" id="ARBA00011967"/>
    </source>
</evidence>
<keyword evidence="8 14" id="KW-0812">Transmembrane</keyword>
<dbReference type="PIRSF" id="PIRSF028810">
    <property type="entry name" value="Alpha1_2_glucosyltferase_Alg10"/>
    <property type="match status" value="1"/>
</dbReference>
<evidence type="ECO:0000313" key="15">
    <source>
        <dbReference type="EMBL" id="ETV98407.1"/>
    </source>
</evidence>
<keyword evidence="7" id="KW-0808">Transferase</keyword>
<dbReference type="AlphaFoldDB" id="A0A024TYM3"/>
<evidence type="ECO:0000256" key="13">
    <source>
        <dbReference type="ARBA" id="ARBA00048064"/>
    </source>
</evidence>
<evidence type="ECO:0000256" key="6">
    <source>
        <dbReference type="ARBA" id="ARBA00022676"/>
    </source>
</evidence>
<sequence length="478" mass="53480">MRMSCAAGATVLAVGLSYVGVAWLFCMHAPLAYMDEVFHFPQTQRYCEGRWDVWDPKITTFPGLYIVGTWLGTAVHFTQSFVQHDSPLCSLTVLRSANVLFSLGSLFLIVKLRSMKYSASTATTGIVHGVAIALFPVHYFFSFLYYTDAGALFFVLVMYYFAQVGRTDRLRRGAWTTSNLISVASGFAAVGFRQTNVIWVVFVVGSEIVSDLEAAHATALYGPGDGAAASTAVGLDSTLLAFVVVLLKNSRRLFTLFWPHLSILVAFGIFLVYNGSITVGDKANHVATFHFGQILYFSVVCASGLGLACLDPQNVGRFFKTLGHRQSVGWAFLVGAIFLGLIFCFSDVHPFMLADNRHFTFYIWKRFFLKHPLMKLVPAPLYAYCLWLLWQNLRAATSPLRATVFFVATALVLIPTPLVEPRYYIVPFVLYHVNAKNQPLHHLVWISVSYGVVNAWTISIYLFKPFTWPDGTEARFMW</sequence>
<name>A0A024TYM3_9STRA</name>
<dbReference type="Pfam" id="PF04922">
    <property type="entry name" value="DIE2_ALG10"/>
    <property type="match status" value="1"/>
</dbReference>
<reference evidence="15" key="1">
    <citation type="submission" date="2013-12" db="EMBL/GenBank/DDBJ databases">
        <title>The Genome Sequence of Aphanomyces invadans NJM9701.</title>
        <authorList>
            <consortium name="The Broad Institute Genomics Platform"/>
            <person name="Russ C."/>
            <person name="Tyler B."/>
            <person name="van West P."/>
            <person name="Dieguez-Uribeondo J."/>
            <person name="Young S.K."/>
            <person name="Zeng Q."/>
            <person name="Gargeya S."/>
            <person name="Fitzgerald M."/>
            <person name="Abouelleil A."/>
            <person name="Alvarado L."/>
            <person name="Chapman S.B."/>
            <person name="Gainer-Dewar J."/>
            <person name="Goldberg J."/>
            <person name="Griggs A."/>
            <person name="Gujja S."/>
            <person name="Hansen M."/>
            <person name="Howarth C."/>
            <person name="Imamovic A."/>
            <person name="Ireland A."/>
            <person name="Larimer J."/>
            <person name="McCowan C."/>
            <person name="Murphy C."/>
            <person name="Pearson M."/>
            <person name="Poon T.W."/>
            <person name="Priest M."/>
            <person name="Roberts A."/>
            <person name="Saif S."/>
            <person name="Shea T."/>
            <person name="Sykes S."/>
            <person name="Wortman J."/>
            <person name="Nusbaum C."/>
            <person name="Birren B."/>
        </authorList>
    </citation>
    <scope>NUCLEOTIDE SEQUENCE [LARGE SCALE GENOMIC DNA]</scope>
    <source>
        <strain evidence="15">NJM9701</strain>
    </source>
</reference>
<comment type="pathway">
    <text evidence="2">Protein modification; protein glycosylation.</text>
</comment>
<evidence type="ECO:0000256" key="7">
    <source>
        <dbReference type="ARBA" id="ARBA00022679"/>
    </source>
</evidence>
<comment type="catalytic activity">
    <reaction evidence="13">
        <text>an alpha-D-Glc-(1-&gt;3)-alpha-D-Glc-(1-&gt;3)-alpha-D-Man-(1-&gt;2)-alpha-D-Man-(1-&gt;2)-alpha-D-Man-(1-&gt;3)-[alpha-D-Man-(1-&gt;2)-alpha-D-Man-(1-&gt;3)-[alpha-D-Man-(1-&gt;2)-alpha-D-Man-(1-&gt;6)]-alpha-D-Man-(1-&gt;6)]-beta-D-Man-(1-&gt;4)-beta-D-GlcNAc-(1-&gt;4)-alpha-D-GlcNAc-diphospho-di-trans,poly-cis-dolichol + a di-trans,poly-cis-dolichyl beta-D-glucosyl phosphate = a alpha-D-Glc-(1-&gt;2)-alpha-D-Glc-(1-&gt;3)-alpha-D-Glc-(1-&gt;3)-alpha-D-Man-(1-&gt;2)-alpha-D-Man-(1-&gt;2)-alpha-D-Man-(1-&gt;3)-[alpha-D-Man-(1-&gt;2)-alpha-D-Man-(1-&gt;3)-[alpha-D-Man-(1-&gt;2)-alpha-D-Man-(1-&gt;6)]-alpha-D-Man-(1-&gt;6)]-beta-D-Man-(1-&gt;4)-beta-D-GlcNAc-(1-&gt;4)-alpha-D-GlcNAc-diphospho-di-trans,poly-cis-dolichol + a di-trans,poly-cis-dolichyl phosphate + H(+)</text>
        <dbReference type="Rhea" id="RHEA:29543"/>
        <dbReference type="Rhea" id="RHEA-COMP:19498"/>
        <dbReference type="Rhea" id="RHEA-COMP:19502"/>
        <dbReference type="Rhea" id="RHEA-COMP:19512"/>
        <dbReference type="Rhea" id="RHEA-COMP:19522"/>
        <dbReference type="ChEBI" id="CHEBI:15378"/>
        <dbReference type="ChEBI" id="CHEBI:57525"/>
        <dbReference type="ChEBI" id="CHEBI:57683"/>
        <dbReference type="ChEBI" id="CHEBI:132522"/>
        <dbReference type="ChEBI" id="CHEBI:132523"/>
        <dbReference type="EC" id="2.4.1.256"/>
    </reaction>
    <physiologicalReaction direction="left-to-right" evidence="13">
        <dbReference type="Rhea" id="RHEA:29544"/>
    </physiologicalReaction>
</comment>
<keyword evidence="11 14" id="KW-0472">Membrane</keyword>
<evidence type="ECO:0000256" key="8">
    <source>
        <dbReference type="ARBA" id="ARBA00022692"/>
    </source>
</evidence>
<evidence type="ECO:0000256" key="1">
    <source>
        <dbReference type="ARBA" id="ARBA00004477"/>
    </source>
</evidence>
<dbReference type="GO" id="GO:0005789">
    <property type="term" value="C:endoplasmic reticulum membrane"/>
    <property type="evidence" value="ECO:0007669"/>
    <property type="project" value="UniProtKB-SubCell"/>
</dbReference>
<dbReference type="EC" id="2.4.1.256" evidence="4 14"/>
<feature type="transmembrane region" description="Helical" evidence="14">
    <location>
        <begin position="402"/>
        <end position="419"/>
    </location>
</feature>
<feature type="transmembrane region" description="Helical" evidence="14">
    <location>
        <begin position="293"/>
        <end position="310"/>
    </location>
</feature>
<keyword evidence="10 14" id="KW-1133">Transmembrane helix</keyword>
<evidence type="ECO:0000256" key="14">
    <source>
        <dbReference type="PIRNR" id="PIRNR028810"/>
    </source>
</evidence>
<evidence type="ECO:0000256" key="10">
    <source>
        <dbReference type="ARBA" id="ARBA00022989"/>
    </source>
</evidence>